<evidence type="ECO:0000313" key="3">
    <source>
        <dbReference type="EMBL" id="SIQ01290.1"/>
    </source>
</evidence>
<dbReference type="Gene3D" id="1.25.40.10">
    <property type="entry name" value="Tetratricopeptide repeat domain"/>
    <property type="match status" value="1"/>
</dbReference>
<dbReference type="InterPro" id="IPR039564">
    <property type="entry name" value="Peptidase_C39-like"/>
</dbReference>
<feature type="chain" id="PRO_5010282498" evidence="1">
    <location>
        <begin position="21"/>
        <end position="321"/>
    </location>
</feature>
<dbReference type="Gene3D" id="3.90.70.10">
    <property type="entry name" value="Cysteine proteinases"/>
    <property type="match status" value="1"/>
</dbReference>
<evidence type="ECO:0000259" key="2">
    <source>
        <dbReference type="Pfam" id="PF13529"/>
    </source>
</evidence>
<protein>
    <submittedName>
        <fullName evidence="3">Peptidase_C39 like family protein</fullName>
    </submittedName>
</protein>
<dbReference type="Pfam" id="PF13529">
    <property type="entry name" value="Peptidase_C39_2"/>
    <property type="match status" value="1"/>
</dbReference>
<feature type="domain" description="Peptidase C39-like" evidence="2">
    <location>
        <begin position="40"/>
        <end position="146"/>
    </location>
</feature>
<keyword evidence="1" id="KW-0732">Signal</keyword>
<organism evidence="3 4">
    <name type="scientific">Pseudomonas flexibilis</name>
    <dbReference type="NCBI Taxonomy" id="706570"/>
    <lineage>
        <taxon>Bacteria</taxon>
        <taxon>Pseudomonadati</taxon>
        <taxon>Pseudomonadota</taxon>
        <taxon>Gammaproteobacteria</taxon>
        <taxon>Pseudomonadales</taxon>
        <taxon>Pseudomonadaceae</taxon>
        <taxon>Pseudomonas</taxon>
    </lineage>
</organism>
<dbReference type="RefSeq" id="WP_052199729.1">
    <property type="nucleotide sequence ID" value="NZ_FTMC01000002.1"/>
</dbReference>
<dbReference type="NCBIfam" id="NF033920">
    <property type="entry name" value="C39_PA2778_fam"/>
    <property type="match status" value="1"/>
</dbReference>
<dbReference type="PROSITE" id="PS51257">
    <property type="entry name" value="PROKAR_LIPOPROTEIN"/>
    <property type="match status" value="1"/>
</dbReference>
<gene>
    <name evidence="3" type="ORF">SAMN05421672_10281</name>
</gene>
<dbReference type="SUPFAM" id="SSF48452">
    <property type="entry name" value="TPR-like"/>
    <property type="match status" value="1"/>
</dbReference>
<evidence type="ECO:0000256" key="1">
    <source>
        <dbReference type="SAM" id="SignalP"/>
    </source>
</evidence>
<proteinExistence type="predicted"/>
<feature type="signal peptide" evidence="1">
    <location>
        <begin position="1"/>
        <end position="20"/>
    </location>
</feature>
<dbReference type="InterPro" id="IPR011990">
    <property type="entry name" value="TPR-like_helical_dom_sf"/>
</dbReference>
<name>A0A1N6PA90_9PSED</name>
<dbReference type="CDD" id="cd02549">
    <property type="entry name" value="Peptidase_C39A"/>
    <property type="match status" value="1"/>
</dbReference>
<evidence type="ECO:0000313" key="4">
    <source>
        <dbReference type="Proteomes" id="UP000186079"/>
    </source>
</evidence>
<dbReference type="EMBL" id="FTMC01000002">
    <property type="protein sequence ID" value="SIQ01290.1"/>
    <property type="molecule type" value="Genomic_DNA"/>
</dbReference>
<dbReference type="Proteomes" id="UP000186079">
    <property type="component" value="Unassembled WGS sequence"/>
</dbReference>
<reference evidence="3 4" key="1">
    <citation type="submission" date="2017-01" db="EMBL/GenBank/DDBJ databases">
        <authorList>
            <person name="Mah S.A."/>
            <person name="Swanson W.J."/>
            <person name="Moy G.W."/>
            <person name="Vacquier V.D."/>
        </authorList>
    </citation>
    <scope>NUCLEOTIDE SEQUENCE [LARGE SCALE GENOMIC DNA]</scope>
    <source>
        <strain evidence="3 4">ATCC 29606</strain>
    </source>
</reference>
<sequence length="321" mass="34517">MHTLIRLGLVLVLATLGACARSPVLQPQTAQLPARVELTQVPFFAQDAYQCGPAALATVLVHGGVQSSPDALRDRVFLPGRQGSLQVELVAAARQAGQLVYPLDTRLDSILAEVAAGNPVLVLQNLAFNWRPTWHFAVVVGYDRTREILVLRSGVTHRLEVDFATFMRTWQRGERWAVVVTDPGQLPATATPLTWLRAASDLEETGQPAASERAYQAATQRWPAEALPWFALGNRLHARGDQPGAADALRRSVLRSPGFAAGWFNLSEVLAAQGCNDQARLARQCAAALAPEDRRFRAPLAVAAQAGRCVALPASCGSAAP</sequence>
<dbReference type="AlphaFoldDB" id="A0A1N6PA90"/>
<accession>A0A1N6PA90</accession>
<dbReference type="InterPro" id="IPR039563">
    <property type="entry name" value="Peptidase_C39_single_dom"/>
</dbReference>